<name>A0A9X7UCX1_SPHYA</name>
<accession>A0A9X7UCX1</accession>
<evidence type="ECO:0000313" key="1">
    <source>
        <dbReference type="EMBL" id="QNG47958.1"/>
    </source>
</evidence>
<dbReference type="EMBL" id="CP060122">
    <property type="protein sequence ID" value="QNG47958.1"/>
    <property type="molecule type" value="Genomic_DNA"/>
</dbReference>
<dbReference type="Proteomes" id="UP000515377">
    <property type="component" value="Chromosome"/>
</dbReference>
<reference evidence="1 2" key="1">
    <citation type="submission" date="2020-07" db="EMBL/GenBank/DDBJ databases">
        <title>Whole genome sequence of Sphingobium yanoikuyae A3.</title>
        <authorList>
            <person name="Han S.-S."/>
        </authorList>
    </citation>
    <scope>NUCLEOTIDE SEQUENCE [LARGE SCALE GENOMIC DNA]</scope>
    <source>
        <strain evidence="1 2">A3</strain>
    </source>
</reference>
<dbReference type="Gene3D" id="3.90.550.10">
    <property type="entry name" value="Spore Coat Polysaccharide Biosynthesis Protein SpsA, Chain A"/>
    <property type="match status" value="1"/>
</dbReference>
<sequence length="364" mass="40880">MLKVKFIQTSDSLFYKRMLDATSRVVLTYCEQHQFDYESYVGLKWGILPWHATYNRIPLLQEIEASGYDGWLFYLDADAYIQDLDFDLREYLADKGHYAGIFAGHHSEGVSYTINAGGFALNLAHPVARQLIRDYAKSLDDIGRASLDKSLIWGVDVAEDQLMLYRLLQNFVEQWGLEKSFLFEFPNHSYVNNGPFIRQVLRSHIGDFNDRCRHIEDAVDTILSGRSRLLASSPPGYYIPATHERIGTVTGVKGEAGISSGSEPGVLCYGPYIHLAAGRYVARAIGRVHALPARGEVRIVAEIVHELGSRIAAAVESVVNVTGYGELITMNFTLDKATDNLEVRLTLIDFAKLDLYAIHIIQIE</sequence>
<protein>
    <submittedName>
        <fullName evidence="1">Uncharacterized protein</fullName>
    </submittedName>
</protein>
<evidence type="ECO:0000313" key="2">
    <source>
        <dbReference type="Proteomes" id="UP000515377"/>
    </source>
</evidence>
<organism evidence="1 2">
    <name type="scientific">Sphingobium yanoikuyae</name>
    <name type="common">Sphingomonas yanoikuyae</name>
    <dbReference type="NCBI Taxonomy" id="13690"/>
    <lineage>
        <taxon>Bacteria</taxon>
        <taxon>Pseudomonadati</taxon>
        <taxon>Pseudomonadota</taxon>
        <taxon>Alphaproteobacteria</taxon>
        <taxon>Sphingomonadales</taxon>
        <taxon>Sphingomonadaceae</taxon>
        <taxon>Sphingobium</taxon>
    </lineage>
</organism>
<dbReference type="AlphaFoldDB" id="A0A9X7UCX1"/>
<proteinExistence type="predicted"/>
<gene>
    <name evidence="1" type="ORF">H3V42_10445</name>
</gene>
<dbReference type="InterPro" id="IPR029044">
    <property type="entry name" value="Nucleotide-diphossugar_trans"/>
</dbReference>